<accession>A0A5B9W0J7</accession>
<keyword evidence="3" id="KW-1185">Reference proteome</keyword>
<proteinExistence type="predicted"/>
<protein>
    <recommendedName>
        <fullName evidence="1">Periplasmic copper-binding protein NosD beta helix domain-containing protein</fullName>
    </recommendedName>
</protein>
<dbReference type="InterPro" id="IPR006626">
    <property type="entry name" value="PbH1"/>
</dbReference>
<dbReference type="KEGG" id="agv:OJF2_23370"/>
<dbReference type="SMART" id="SM00710">
    <property type="entry name" value="PbH1"/>
    <property type="match status" value="17"/>
</dbReference>
<dbReference type="AlphaFoldDB" id="A0A5B9W0J7"/>
<dbReference type="Pfam" id="PF05048">
    <property type="entry name" value="NosD"/>
    <property type="match status" value="1"/>
</dbReference>
<sequence>MVGFSRGMKAVFVTRPHSRRRPGHILRQARPCLFGLEPRQLLAVIPVISTSDVNEPGTLRFALGSSEPGDRITFEISTEDGGYNPATGAWTITVDSSLPSVLNSITIDGLTQQAQPGASTSHPAIEIVPRSSISAFSGNGLNIIGGENTVRGLAIDGFSGFGVAMSGSGADRNLVTGNFIGTDVTGSTARPNVGGGILVGSSDNTIGGTAAVERNLISGNGKDGILIESGEVNAATGNVILGNRIGTDAAGSLAVGNAQTGLRVRSTGNTVGGTSSGAGNLIAGNLKEGLFVQGGGNAFLGNFIGVDAAGTAALGNGLSGLTLEGSGSNTVRGNVLSGNGTASSGAGGIILNGSGATQNLVRGNLIGLNNAGTAAIPNRANGVVIIGGATQNSLGGTGTGDRNVISGNGGFGVLVQQSSNNAIVGNSIGTDAAGNSAVGNATGGIVFFDSSDMQVLGNLVSGNGAQPGSGLGIWLNGSGSTRNLVQGNYVGTNLAGTAAIPNLRVGVYLQSGAGDNSVSGNVISGNLQQGIELNGSDVSGNAISGNKIGLNVGGNAAVGNRMDGIQLVGASNNTIGPGNVISGNGFSDAPGSGVNINGSGAASNLVQGNFIGTDAAGQSAVPNAGDGIIIQSAAGNNTLSGNVVSGNSRSGIELSGADVAGNAISDNKIGLNVGGNSAVGNGLDGILVSGASRNTIGPGNVLSANGTGGQQGAGVNFTGSGATGNVVQGNFIGTDGSGARAIGNSAIGIFLGDGSVSNTVGPGNVVSGNGPGTGQGVGVYVFGATSTGNVVVGNRVGTDAAGMARLDGSEVGVLVYLSPNNLVRGNQVSGNRTIGIEIAGTTASGNQLFGNIVGLDATGVGALGNGFDGVFINDAPGNLIGGPNVGQGNFISANGSVGIQLFGTGATGNVVQGNAIGTDVSGQRPVPNRTAGIFVNTSNRSNVIGGNGPGQANVGQSRPIYTTAGGRRTTTVAVSVTSIPPAASKFRKAAPARRRAGRARHA</sequence>
<reference evidence="2 3" key="1">
    <citation type="submission" date="2019-08" db="EMBL/GenBank/DDBJ databases">
        <title>Deep-cultivation of Planctomycetes and their phenomic and genomic characterization uncovers novel biology.</title>
        <authorList>
            <person name="Wiegand S."/>
            <person name="Jogler M."/>
            <person name="Boedeker C."/>
            <person name="Pinto D."/>
            <person name="Vollmers J."/>
            <person name="Rivas-Marin E."/>
            <person name="Kohn T."/>
            <person name="Peeters S.H."/>
            <person name="Heuer A."/>
            <person name="Rast P."/>
            <person name="Oberbeckmann S."/>
            <person name="Bunk B."/>
            <person name="Jeske O."/>
            <person name="Meyerdierks A."/>
            <person name="Storesund J.E."/>
            <person name="Kallscheuer N."/>
            <person name="Luecker S."/>
            <person name="Lage O.M."/>
            <person name="Pohl T."/>
            <person name="Merkel B.J."/>
            <person name="Hornburger P."/>
            <person name="Mueller R.-W."/>
            <person name="Bruemmer F."/>
            <person name="Labrenz M."/>
            <person name="Spormann A.M."/>
            <person name="Op den Camp H."/>
            <person name="Overmann J."/>
            <person name="Amann R."/>
            <person name="Jetten M.S.M."/>
            <person name="Mascher T."/>
            <person name="Medema M.H."/>
            <person name="Devos D.P."/>
            <person name="Kaster A.-K."/>
            <person name="Ovreas L."/>
            <person name="Rohde M."/>
            <person name="Galperin M.Y."/>
            <person name="Jogler C."/>
        </authorList>
    </citation>
    <scope>NUCLEOTIDE SEQUENCE [LARGE SCALE GENOMIC DNA]</scope>
    <source>
        <strain evidence="2 3">OJF2</strain>
    </source>
</reference>
<feature type="domain" description="Periplasmic copper-binding protein NosD beta helix" evidence="1">
    <location>
        <begin position="436"/>
        <end position="551"/>
    </location>
</feature>
<dbReference type="InterPro" id="IPR011050">
    <property type="entry name" value="Pectin_lyase_fold/virulence"/>
</dbReference>
<evidence type="ECO:0000259" key="1">
    <source>
        <dbReference type="Pfam" id="PF05048"/>
    </source>
</evidence>
<dbReference type="SUPFAM" id="SSF51126">
    <property type="entry name" value="Pectin lyase-like"/>
    <property type="match status" value="2"/>
</dbReference>
<dbReference type="InterPro" id="IPR007742">
    <property type="entry name" value="NosD_dom"/>
</dbReference>
<gene>
    <name evidence="2" type="ORF">OJF2_23370</name>
</gene>
<dbReference type="InterPro" id="IPR022441">
    <property type="entry name" value="Para_beta_helix_rpt-2"/>
</dbReference>
<dbReference type="Proteomes" id="UP000324233">
    <property type="component" value="Chromosome"/>
</dbReference>
<dbReference type="Gene3D" id="2.160.20.10">
    <property type="entry name" value="Single-stranded right-handed beta-helix, Pectin lyase-like"/>
    <property type="match status" value="5"/>
</dbReference>
<evidence type="ECO:0000313" key="3">
    <source>
        <dbReference type="Proteomes" id="UP000324233"/>
    </source>
</evidence>
<organism evidence="2 3">
    <name type="scientific">Aquisphaera giovannonii</name>
    <dbReference type="NCBI Taxonomy" id="406548"/>
    <lineage>
        <taxon>Bacteria</taxon>
        <taxon>Pseudomonadati</taxon>
        <taxon>Planctomycetota</taxon>
        <taxon>Planctomycetia</taxon>
        <taxon>Isosphaerales</taxon>
        <taxon>Isosphaeraceae</taxon>
        <taxon>Aquisphaera</taxon>
    </lineage>
</organism>
<name>A0A5B9W0J7_9BACT</name>
<dbReference type="OrthoDB" id="283881at2"/>
<dbReference type="InterPro" id="IPR012334">
    <property type="entry name" value="Pectin_lyas_fold"/>
</dbReference>
<dbReference type="EMBL" id="CP042997">
    <property type="protein sequence ID" value="QEH33807.1"/>
    <property type="molecule type" value="Genomic_DNA"/>
</dbReference>
<evidence type="ECO:0000313" key="2">
    <source>
        <dbReference type="EMBL" id="QEH33807.1"/>
    </source>
</evidence>
<dbReference type="NCBIfam" id="TIGR03804">
    <property type="entry name" value="para_beta_helix"/>
    <property type="match status" value="2"/>
</dbReference>